<dbReference type="SUPFAM" id="SSF53474">
    <property type="entry name" value="alpha/beta-Hydrolases"/>
    <property type="match status" value="1"/>
</dbReference>
<dbReference type="Gramene" id="FCD_00026438-RA">
    <property type="protein sequence ID" value="FCD_00026438-RA:cds"/>
    <property type="gene ID" value="FCD_00026438"/>
</dbReference>
<dbReference type="Pfam" id="PF00561">
    <property type="entry name" value="Abhydrolase_1"/>
    <property type="match status" value="1"/>
</dbReference>
<dbReference type="Proteomes" id="UP001187192">
    <property type="component" value="Unassembled WGS sequence"/>
</dbReference>
<sequence>MDVMCNHGGEGGIARALNANVYGNGTQTVVLAHGFGTDQTVWEYLIPYLVCYFKVVVFDLVFSANVDSKLYNETRYSDFNGYADDLTCLLDELKVKNSIYVGHSMSAMIGCIASIKRPELFQQLVLLSGSPRYLNEKDYNGGFEMAQLNEVFNAMDENFLSWVKNFAPLAVEVNSTSAIAKFEDSLGRMKPKIALSVAKTVFLSDLRRILPRVSVPGFVVQSEKDRVVPKFVAFYMKEKFGGRAKVKILKTGGHFPQLTAYPMLLKALKSVLHVKIPS</sequence>
<evidence type="ECO:0000259" key="3">
    <source>
        <dbReference type="Pfam" id="PF00561"/>
    </source>
</evidence>
<dbReference type="InterPro" id="IPR000073">
    <property type="entry name" value="AB_hydrolase_1"/>
</dbReference>
<dbReference type="EMBL" id="BTGU01000060">
    <property type="protein sequence ID" value="GMN55968.1"/>
    <property type="molecule type" value="Genomic_DNA"/>
</dbReference>
<comment type="caution">
    <text evidence="4">The sequence shown here is derived from an EMBL/GenBank/DDBJ whole genome shotgun (WGS) entry which is preliminary data.</text>
</comment>
<accession>A0AA88AJ38</accession>
<dbReference type="Gene3D" id="3.40.50.1820">
    <property type="entry name" value="alpha/beta hydrolase"/>
    <property type="match status" value="1"/>
</dbReference>
<dbReference type="PANTHER" id="PTHR43039">
    <property type="entry name" value="ESTERASE-RELATED"/>
    <property type="match status" value="1"/>
</dbReference>
<evidence type="ECO:0000313" key="5">
    <source>
        <dbReference type="Proteomes" id="UP001187192"/>
    </source>
</evidence>
<comment type="similarity">
    <text evidence="1">Belongs to the AB hydrolase superfamily.</text>
</comment>
<name>A0AA88AJ38_FICCA</name>
<proteinExistence type="inferred from homology"/>
<evidence type="ECO:0000313" key="4">
    <source>
        <dbReference type="EMBL" id="GMN55968.1"/>
    </source>
</evidence>
<organism evidence="4 5">
    <name type="scientific">Ficus carica</name>
    <name type="common">Common fig</name>
    <dbReference type="NCBI Taxonomy" id="3494"/>
    <lineage>
        <taxon>Eukaryota</taxon>
        <taxon>Viridiplantae</taxon>
        <taxon>Streptophyta</taxon>
        <taxon>Embryophyta</taxon>
        <taxon>Tracheophyta</taxon>
        <taxon>Spermatophyta</taxon>
        <taxon>Magnoliopsida</taxon>
        <taxon>eudicotyledons</taxon>
        <taxon>Gunneridae</taxon>
        <taxon>Pentapetalae</taxon>
        <taxon>rosids</taxon>
        <taxon>fabids</taxon>
        <taxon>Rosales</taxon>
        <taxon>Moraceae</taxon>
        <taxon>Ficeae</taxon>
        <taxon>Ficus</taxon>
    </lineage>
</organism>
<gene>
    <name evidence="4" type="ORF">TIFTF001_025084</name>
</gene>
<feature type="domain" description="AB hydrolase-1" evidence="3">
    <location>
        <begin position="28"/>
        <end position="260"/>
    </location>
</feature>
<dbReference type="GO" id="GO:0016787">
    <property type="term" value="F:hydrolase activity"/>
    <property type="evidence" value="ECO:0007669"/>
    <property type="project" value="UniProtKB-KW"/>
</dbReference>
<evidence type="ECO:0000256" key="2">
    <source>
        <dbReference type="ARBA" id="ARBA00022801"/>
    </source>
</evidence>
<keyword evidence="5" id="KW-1185">Reference proteome</keyword>
<reference evidence="4" key="1">
    <citation type="submission" date="2023-07" db="EMBL/GenBank/DDBJ databases">
        <title>draft genome sequence of fig (Ficus carica).</title>
        <authorList>
            <person name="Takahashi T."/>
            <person name="Nishimura K."/>
        </authorList>
    </citation>
    <scope>NUCLEOTIDE SEQUENCE</scope>
</reference>
<dbReference type="FunFam" id="3.40.50.1820:FF:000042">
    <property type="entry name" value="probable strigolactone esterase DAD2"/>
    <property type="match status" value="1"/>
</dbReference>
<keyword evidence="2" id="KW-0378">Hydrolase</keyword>
<dbReference type="AlphaFoldDB" id="A0AA88AJ38"/>
<protein>
    <recommendedName>
        <fullName evidence="3">AB hydrolase-1 domain-containing protein</fullName>
    </recommendedName>
</protein>
<dbReference type="InterPro" id="IPR029058">
    <property type="entry name" value="AB_hydrolase_fold"/>
</dbReference>
<evidence type="ECO:0000256" key="1">
    <source>
        <dbReference type="ARBA" id="ARBA00008645"/>
    </source>
</evidence>